<reference evidence="1 2" key="1">
    <citation type="submission" date="2020-08" db="EMBL/GenBank/DDBJ databases">
        <title>Genome public.</title>
        <authorList>
            <person name="Liu C."/>
            <person name="Sun Q."/>
        </authorList>
    </citation>
    <scope>NUCLEOTIDE SEQUENCE [LARGE SCALE GENOMIC DNA]</scope>
    <source>
        <strain evidence="1 2">NSJ-36</strain>
    </source>
</reference>
<accession>A0ABR7ESW6</accession>
<gene>
    <name evidence="1" type="ORF">H8S07_03970</name>
</gene>
<organism evidence="1 2">
    <name type="scientific">Dorea hominis</name>
    <dbReference type="NCBI Taxonomy" id="2763040"/>
    <lineage>
        <taxon>Bacteria</taxon>
        <taxon>Bacillati</taxon>
        <taxon>Bacillota</taxon>
        <taxon>Clostridia</taxon>
        <taxon>Lachnospirales</taxon>
        <taxon>Lachnospiraceae</taxon>
        <taxon>Dorea</taxon>
    </lineage>
</organism>
<sequence length="109" mass="12657">MNRLKLKVALVLSGRSHNYEFERVVFTAANKLHQKFREHHKSMCCRVLTNNFTWNTAEHKLNCEDLVRDAALIIESIIQTDLKAYLPENGGKKPDARARIHRNSDSIRI</sequence>
<dbReference type="RefSeq" id="WP_186855462.1">
    <property type="nucleotide sequence ID" value="NZ_JACOOY010000004.1"/>
</dbReference>
<protein>
    <submittedName>
        <fullName evidence="1">C_GCAxxG_C_C family protein</fullName>
    </submittedName>
</protein>
<keyword evidence="2" id="KW-1185">Reference proteome</keyword>
<name>A0ABR7ESW6_9FIRM</name>
<dbReference type="Pfam" id="PF09719">
    <property type="entry name" value="C_GCAxxG_C_C"/>
    <property type="match status" value="1"/>
</dbReference>
<dbReference type="EMBL" id="JACOOY010000004">
    <property type="protein sequence ID" value="MBC5664443.1"/>
    <property type="molecule type" value="Genomic_DNA"/>
</dbReference>
<evidence type="ECO:0000313" key="2">
    <source>
        <dbReference type="Proteomes" id="UP000647235"/>
    </source>
</evidence>
<evidence type="ECO:0000313" key="1">
    <source>
        <dbReference type="EMBL" id="MBC5664443.1"/>
    </source>
</evidence>
<dbReference type="Proteomes" id="UP000647235">
    <property type="component" value="Unassembled WGS sequence"/>
</dbReference>
<proteinExistence type="predicted"/>
<dbReference type="InterPro" id="IPR010181">
    <property type="entry name" value="CGCAxxGCC_motif"/>
</dbReference>
<comment type="caution">
    <text evidence="1">The sequence shown here is derived from an EMBL/GenBank/DDBJ whole genome shotgun (WGS) entry which is preliminary data.</text>
</comment>